<dbReference type="FunFam" id="3.40.50.300:FF:000802">
    <property type="entry name" value="Sulfate adenylyltransferase"/>
    <property type="match status" value="1"/>
</dbReference>
<dbReference type="Proteomes" id="UP000320244">
    <property type="component" value="Unassembled WGS sequence"/>
</dbReference>
<dbReference type="EMBL" id="VCQV01000015">
    <property type="protein sequence ID" value="TWP35915.1"/>
    <property type="molecule type" value="Genomic_DNA"/>
</dbReference>
<dbReference type="EC" id="2.7.1.25" evidence="4 8"/>
<keyword evidence="11" id="KW-1185">Reference proteome</keyword>
<keyword evidence="6 8" id="KW-0547">Nucleotide-binding</keyword>
<dbReference type="GO" id="GO:0070814">
    <property type="term" value="P:hydrogen sulfide biosynthetic process"/>
    <property type="evidence" value="ECO:0007669"/>
    <property type="project" value="UniProtKB-UniRule"/>
</dbReference>
<dbReference type="HAMAP" id="MF_00065">
    <property type="entry name" value="Adenylyl_sulf_kinase"/>
    <property type="match status" value="1"/>
</dbReference>
<dbReference type="AlphaFoldDB" id="A0A563E0J8"/>
<comment type="caution">
    <text evidence="8">Lacks conserved residue(s) required for the propagation of feature annotation.</text>
</comment>
<gene>
    <name evidence="8 10" type="primary">cysC</name>
    <name evidence="10" type="ORF">FGL98_11810</name>
</gene>
<dbReference type="UniPathway" id="UPA00140">
    <property type="reaction ID" value="UER00205"/>
</dbReference>
<evidence type="ECO:0000256" key="2">
    <source>
        <dbReference type="ARBA" id="ARBA00002632"/>
    </source>
</evidence>
<dbReference type="Gene3D" id="3.40.50.300">
    <property type="entry name" value="P-loop containing nucleotide triphosphate hydrolases"/>
    <property type="match status" value="1"/>
</dbReference>
<feature type="domain" description="APS kinase" evidence="9">
    <location>
        <begin position="267"/>
        <end position="418"/>
    </location>
</feature>
<keyword evidence="7 8" id="KW-0067">ATP-binding</keyword>
<dbReference type="GO" id="GO:0019379">
    <property type="term" value="P:sulfate assimilation, phosphoadenylyl sulfate reduction by phosphoadenylyl-sulfate reductase (thioredoxin)"/>
    <property type="evidence" value="ECO:0007669"/>
    <property type="project" value="TreeGrafter"/>
</dbReference>
<organism evidence="10 11">
    <name type="scientific">Leekyejoonella antrihumi</name>
    <dbReference type="NCBI Taxonomy" id="1660198"/>
    <lineage>
        <taxon>Bacteria</taxon>
        <taxon>Bacillati</taxon>
        <taxon>Actinomycetota</taxon>
        <taxon>Actinomycetes</taxon>
        <taxon>Micrococcales</taxon>
        <taxon>Dermacoccaceae</taxon>
        <taxon>Leekyejoonella</taxon>
    </lineage>
</organism>
<comment type="catalytic activity">
    <reaction evidence="1 8">
        <text>adenosine 5'-phosphosulfate + ATP = 3'-phosphoadenylyl sulfate + ADP + H(+)</text>
        <dbReference type="Rhea" id="RHEA:24152"/>
        <dbReference type="ChEBI" id="CHEBI:15378"/>
        <dbReference type="ChEBI" id="CHEBI:30616"/>
        <dbReference type="ChEBI" id="CHEBI:58243"/>
        <dbReference type="ChEBI" id="CHEBI:58339"/>
        <dbReference type="ChEBI" id="CHEBI:456216"/>
        <dbReference type="EC" id="2.7.1.25"/>
    </reaction>
</comment>
<dbReference type="PANTHER" id="PTHR42700">
    <property type="entry name" value="SULFATE ADENYLYLTRANSFERASE"/>
    <property type="match status" value="1"/>
</dbReference>
<accession>A0A563E0J8</accession>
<dbReference type="InterPro" id="IPR059117">
    <property type="entry name" value="APS_kinase_dom"/>
</dbReference>
<evidence type="ECO:0000256" key="8">
    <source>
        <dbReference type="HAMAP-Rule" id="MF_00065"/>
    </source>
</evidence>
<feature type="binding site" evidence="8">
    <location>
        <begin position="274"/>
        <end position="281"/>
    </location>
    <ligand>
        <name>ATP</name>
        <dbReference type="ChEBI" id="CHEBI:30616"/>
    </ligand>
</feature>
<evidence type="ECO:0000256" key="3">
    <source>
        <dbReference type="ARBA" id="ARBA00004806"/>
    </source>
</evidence>
<keyword evidence="8 10" id="KW-0418">Kinase</keyword>
<evidence type="ECO:0000313" key="11">
    <source>
        <dbReference type="Proteomes" id="UP000320244"/>
    </source>
</evidence>
<comment type="caution">
    <text evidence="10">The sequence shown here is derived from an EMBL/GenBank/DDBJ whole genome shotgun (WGS) entry which is preliminary data.</text>
</comment>
<evidence type="ECO:0000313" key="10">
    <source>
        <dbReference type="EMBL" id="TWP35915.1"/>
    </source>
</evidence>
<evidence type="ECO:0000256" key="4">
    <source>
        <dbReference type="ARBA" id="ARBA00012121"/>
    </source>
</evidence>
<dbReference type="OrthoDB" id="9804504at2"/>
<dbReference type="NCBIfam" id="TIGR00455">
    <property type="entry name" value="apsK"/>
    <property type="match status" value="1"/>
</dbReference>
<dbReference type="GO" id="GO:0005524">
    <property type="term" value="F:ATP binding"/>
    <property type="evidence" value="ECO:0007669"/>
    <property type="project" value="UniProtKB-UniRule"/>
</dbReference>
<dbReference type="GO" id="GO:0004781">
    <property type="term" value="F:sulfate adenylyltransferase (ATP) activity"/>
    <property type="evidence" value="ECO:0007669"/>
    <property type="project" value="TreeGrafter"/>
</dbReference>
<dbReference type="NCBIfam" id="NF003013">
    <property type="entry name" value="PRK03846.1"/>
    <property type="match status" value="1"/>
</dbReference>
<keyword evidence="8" id="KW-0597">Phosphoprotein</keyword>
<dbReference type="InterPro" id="IPR027417">
    <property type="entry name" value="P-loop_NTPase"/>
</dbReference>
<evidence type="ECO:0000259" key="9">
    <source>
        <dbReference type="Pfam" id="PF01583"/>
    </source>
</evidence>
<evidence type="ECO:0000256" key="6">
    <source>
        <dbReference type="ARBA" id="ARBA00022741"/>
    </source>
</evidence>
<dbReference type="CDD" id="cd02027">
    <property type="entry name" value="APSK"/>
    <property type="match status" value="1"/>
</dbReference>
<keyword evidence="5 8" id="KW-0808">Transferase</keyword>
<dbReference type="PANTHER" id="PTHR42700:SF1">
    <property type="entry name" value="SULFATE ADENYLYLTRANSFERASE"/>
    <property type="match status" value="1"/>
</dbReference>
<comment type="function">
    <text evidence="2 8">Catalyzes the synthesis of activated sulfate.</text>
</comment>
<dbReference type="SUPFAM" id="SSF52540">
    <property type="entry name" value="P-loop containing nucleoside triphosphate hydrolases"/>
    <property type="match status" value="1"/>
</dbReference>
<dbReference type="GO" id="GO:0010134">
    <property type="term" value="P:sulfate assimilation via adenylyl sulfate reduction"/>
    <property type="evidence" value="ECO:0007669"/>
    <property type="project" value="TreeGrafter"/>
</dbReference>
<dbReference type="GO" id="GO:0004020">
    <property type="term" value="F:adenylylsulfate kinase activity"/>
    <property type="evidence" value="ECO:0007669"/>
    <property type="project" value="UniProtKB-UniRule"/>
</dbReference>
<reference evidence="10 11" key="2">
    <citation type="submission" date="2019-08" db="EMBL/GenBank/DDBJ databases">
        <title>Jejuicoccus antrihumi gen. nov., sp. nov., a new member of the family Dermacoccaceae isolated from a cave.</title>
        <authorList>
            <person name="Schumann P."/>
            <person name="Kim I.S."/>
        </authorList>
    </citation>
    <scope>NUCLEOTIDE SEQUENCE [LARGE SCALE GENOMIC DNA]</scope>
    <source>
        <strain evidence="10 11">C5-26</strain>
    </source>
</reference>
<comment type="pathway">
    <text evidence="3 8">Sulfur metabolism; hydrogen sulfide biosynthesis; sulfite from sulfate: step 2/3.</text>
</comment>
<protein>
    <recommendedName>
        <fullName evidence="4 8">Adenylyl-sulfate kinase</fullName>
        <ecNumber evidence="4 8">2.7.1.25</ecNumber>
    </recommendedName>
    <alternativeName>
        <fullName evidence="8">APS kinase</fullName>
    </alternativeName>
    <alternativeName>
        <fullName evidence="8">ATP adenosine-5'-phosphosulfate 3'-phosphotransferase</fullName>
    </alternativeName>
    <alternativeName>
        <fullName evidence="8">Adenosine-5'-phosphosulfate kinase</fullName>
    </alternativeName>
</protein>
<evidence type="ECO:0000256" key="1">
    <source>
        <dbReference type="ARBA" id="ARBA00001823"/>
    </source>
</evidence>
<comment type="similarity">
    <text evidence="8">Belongs to the APS kinase family.</text>
</comment>
<name>A0A563E0J8_9MICO</name>
<evidence type="ECO:0000256" key="5">
    <source>
        <dbReference type="ARBA" id="ARBA00022679"/>
    </source>
</evidence>
<dbReference type="InterPro" id="IPR002891">
    <property type="entry name" value="APS"/>
</dbReference>
<evidence type="ECO:0000256" key="7">
    <source>
        <dbReference type="ARBA" id="ARBA00022840"/>
    </source>
</evidence>
<sequence>MDRLRLQLIELAEPIVRMRLHCLAILPAGVRRSLGRIPADQSAGRTVQWEDVRMPAPSTPQACPPLDTLDDLLLLRSGALSVSADLPRRITVPGVDSDNGAVEIVDPEGVPLAHLAPPTRHGDRFELTEAPAWLGEVSTRPYETLYRAPAEVRAEALADGSTSVIVDRPLVATDVASYDEGQPLLLLVLAGPSVEPSSRALATIRSALAIGGLRRNTRVVAIPLSAARARANPELLGSVVAAYSPQSAARLADVMTEASEPADETAGLVLFFTGLSGSGKSTVARAVRNAILERDGRPVTLLDGDVVRRNLSAGLGFSPEDRETNIRRIGWVAAEIAHHGGLAICSPIAPYDSTRKDVRRMVAERGGTFVLVHISTPVEECERRDRKGLYAKARAGEIPNFTGISAPYEEPDDADLVLNTSAVTVADGRDQVLHLLARRQRPNLGSSA</sequence>
<dbReference type="Pfam" id="PF01583">
    <property type="entry name" value="APS_kinase"/>
    <property type="match status" value="1"/>
</dbReference>
<reference evidence="10 11" key="1">
    <citation type="submission" date="2019-05" db="EMBL/GenBank/DDBJ databases">
        <authorList>
            <person name="Lee S.D."/>
        </authorList>
    </citation>
    <scope>NUCLEOTIDE SEQUENCE [LARGE SCALE GENOMIC DNA]</scope>
    <source>
        <strain evidence="10 11">C5-26</strain>
    </source>
</reference>
<dbReference type="InterPro" id="IPR050512">
    <property type="entry name" value="Sulf_AdTrans/APS_kinase"/>
</dbReference>
<dbReference type="GO" id="GO:0005737">
    <property type="term" value="C:cytoplasm"/>
    <property type="evidence" value="ECO:0007669"/>
    <property type="project" value="TreeGrafter"/>
</dbReference>
<proteinExistence type="inferred from homology"/>